<name>A0ABQ7BBR3_BRACR</name>
<comment type="caution">
    <text evidence="2">The sequence shown here is derived from an EMBL/GenBank/DDBJ whole genome shotgun (WGS) entry which is preliminary data.</text>
</comment>
<evidence type="ECO:0000313" key="3">
    <source>
        <dbReference type="Proteomes" id="UP000266723"/>
    </source>
</evidence>
<protein>
    <submittedName>
        <fullName evidence="2">Uncharacterized protein</fullName>
    </submittedName>
</protein>
<dbReference type="Proteomes" id="UP000266723">
    <property type="component" value="Unassembled WGS sequence"/>
</dbReference>
<organism evidence="2 3">
    <name type="scientific">Brassica cretica</name>
    <name type="common">Mustard</name>
    <dbReference type="NCBI Taxonomy" id="69181"/>
    <lineage>
        <taxon>Eukaryota</taxon>
        <taxon>Viridiplantae</taxon>
        <taxon>Streptophyta</taxon>
        <taxon>Embryophyta</taxon>
        <taxon>Tracheophyta</taxon>
        <taxon>Spermatophyta</taxon>
        <taxon>Magnoliopsida</taxon>
        <taxon>eudicotyledons</taxon>
        <taxon>Gunneridae</taxon>
        <taxon>Pentapetalae</taxon>
        <taxon>rosids</taxon>
        <taxon>malvids</taxon>
        <taxon>Brassicales</taxon>
        <taxon>Brassicaceae</taxon>
        <taxon>Brassiceae</taxon>
        <taxon>Brassica</taxon>
    </lineage>
</organism>
<dbReference type="EMBL" id="QGKV02001507">
    <property type="protein sequence ID" value="KAF3529575.1"/>
    <property type="molecule type" value="Genomic_DNA"/>
</dbReference>
<accession>A0ABQ7BBR3</accession>
<evidence type="ECO:0000313" key="2">
    <source>
        <dbReference type="EMBL" id="KAF3529575.1"/>
    </source>
</evidence>
<evidence type="ECO:0000256" key="1">
    <source>
        <dbReference type="SAM" id="MobiDB-lite"/>
    </source>
</evidence>
<sequence>MNWSRSWSKFRDSDRIVPSPSRSASRPWCWVGRSVMFLFDCWLAVGSIISNPGCWTVNHGGSSRPNPNPKRKRRDKYSELGCGMDWTYGEEQDFVGKGLHQSIWGKEYREGFEKLECYSRATVRDDPAIIQLKTIVEALRRTLKKPWWTDHVALPDHGVGLDGQSCSCLIVGWPVGLSSPTLGVDRPGGSSRPNPNPKRKRRDRFRELGCGMDWTDGGETRLHWERTSSRVGKTKIEKMVGVIRNEHGQVRIMGNQSVMAEQQYEMIQRSFN</sequence>
<reference evidence="2 3" key="1">
    <citation type="journal article" date="2020" name="BMC Genomics">
        <title>Intraspecific diversification of the crop wild relative Brassica cretica Lam. using demographic model selection.</title>
        <authorList>
            <person name="Kioukis A."/>
            <person name="Michalopoulou V.A."/>
            <person name="Briers L."/>
            <person name="Pirintsos S."/>
            <person name="Studholme D.J."/>
            <person name="Pavlidis P."/>
            <person name="Sarris P.F."/>
        </authorList>
    </citation>
    <scope>NUCLEOTIDE SEQUENCE [LARGE SCALE GENOMIC DNA]</scope>
    <source>
        <strain evidence="3">cv. PFS-1207/04</strain>
    </source>
</reference>
<proteinExistence type="predicted"/>
<keyword evidence="3" id="KW-1185">Reference proteome</keyword>
<feature type="region of interest" description="Disordered" evidence="1">
    <location>
        <begin position="181"/>
        <end position="206"/>
    </location>
</feature>
<gene>
    <name evidence="2" type="ORF">DY000_02038394</name>
</gene>